<name>A0A835WEM9_CHLIN</name>
<comment type="caution">
    <text evidence="2">The sequence shown here is derived from an EMBL/GenBank/DDBJ whole genome shotgun (WGS) entry which is preliminary data.</text>
</comment>
<protein>
    <submittedName>
        <fullName evidence="2">Uncharacterized protein</fullName>
    </submittedName>
</protein>
<feature type="region of interest" description="Disordered" evidence="1">
    <location>
        <begin position="395"/>
        <end position="419"/>
    </location>
</feature>
<keyword evidence="3" id="KW-1185">Reference proteome</keyword>
<dbReference type="EMBL" id="JAEHOC010000001">
    <property type="protein sequence ID" value="KAG2446129.1"/>
    <property type="molecule type" value="Genomic_DNA"/>
</dbReference>
<dbReference type="AlphaFoldDB" id="A0A835WEM9"/>
<dbReference type="OrthoDB" id="554403at2759"/>
<evidence type="ECO:0000256" key="1">
    <source>
        <dbReference type="SAM" id="MobiDB-lite"/>
    </source>
</evidence>
<reference evidence="2" key="1">
    <citation type="journal article" date="2020" name="bioRxiv">
        <title>Comparative genomics of Chlamydomonas.</title>
        <authorList>
            <person name="Craig R.J."/>
            <person name="Hasan A.R."/>
            <person name="Ness R.W."/>
            <person name="Keightley P.D."/>
        </authorList>
    </citation>
    <scope>NUCLEOTIDE SEQUENCE</scope>
    <source>
        <strain evidence="2">SAG 7.73</strain>
    </source>
</reference>
<gene>
    <name evidence="2" type="ORF">HXX76_000726</name>
</gene>
<feature type="compositionally biased region" description="Gly residues" evidence="1">
    <location>
        <begin position="395"/>
        <end position="406"/>
    </location>
</feature>
<organism evidence="2 3">
    <name type="scientific">Chlamydomonas incerta</name>
    <dbReference type="NCBI Taxonomy" id="51695"/>
    <lineage>
        <taxon>Eukaryota</taxon>
        <taxon>Viridiplantae</taxon>
        <taxon>Chlorophyta</taxon>
        <taxon>core chlorophytes</taxon>
        <taxon>Chlorophyceae</taxon>
        <taxon>CS clade</taxon>
        <taxon>Chlamydomonadales</taxon>
        <taxon>Chlamydomonadaceae</taxon>
        <taxon>Chlamydomonas</taxon>
    </lineage>
</organism>
<sequence length="419" mass="45277">MDREVYSAFSDPMRNQLRITLRQRGLDLPGMEDHLFHSYVNHGRDDARKLLGNFLADGLLVELTLRAYEPLLEKRLAANAASKQPAKKRKAVTKKLTAEEEWEQKLKEAEWSAPKAIVQDGKRFLPLWVKCKTQVKACWISQSYALKLGSAGIKWGDCKKVFQNKDGSSNISDSFDLYRLMRGWFSCYIDETTKVKDLGAEFLQMDPVDPVAAAIWDKLEAMVQTYCENYQSEAKWSAMYGLQRFEPPKVTLPGMTADEIRGVLKDNASALHRDWYYYMKARNPPMMARLYNGDNNATRGTPVAQLGGVTTPLTGAGGNRAGNGLAAGDQQPAADVAAPAAGAAAGAPAHGEVVEEQPDGAAAAAVMVNGAAQAPVTAAQAGMVAEVTEAAGVGGEVPAGPTGGGLRVPAARARGELRH</sequence>
<accession>A0A835WEM9</accession>
<evidence type="ECO:0000313" key="2">
    <source>
        <dbReference type="EMBL" id="KAG2446129.1"/>
    </source>
</evidence>
<evidence type="ECO:0000313" key="3">
    <source>
        <dbReference type="Proteomes" id="UP000650467"/>
    </source>
</evidence>
<dbReference type="Proteomes" id="UP000650467">
    <property type="component" value="Unassembled WGS sequence"/>
</dbReference>
<proteinExistence type="predicted"/>